<accession>A0A7J0DHA1</accession>
<gene>
    <name evidence="2" type="ORF">Acr_00g0037380</name>
</gene>
<feature type="compositionally biased region" description="Polar residues" evidence="1">
    <location>
        <begin position="36"/>
        <end position="45"/>
    </location>
</feature>
<name>A0A7J0DHA1_9ERIC</name>
<sequence length="157" mass="17357">MNGKAFPMFEDWQTLFGHDRATSEMADDAPKGPNETPVQTPSFDDTWNDFYSPRYASGEPMFQDGIFVDVTGGDPISNPSTPNPISNPSTPKGNGNPSTPTTNILVPKRPKKKAKLDTLNEMMKVFIAQNNAHMEKLTNVMGYDKELSTKERVSLTS</sequence>
<feature type="compositionally biased region" description="Low complexity" evidence="1">
    <location>
        <begin position="75"/>
        <end position="91"/>
    </location>
</feature>
<evidence type="ECO:0000313" key="2">
    <source>
        <dbReference type="EMBL" id="GFS35022.1"/>
    </source>
</evidence>
<organism evidence="2 3">
    <name type="scientific">Actinidia rufa</name>
    <dbReference type="NCBI Taxonomy" id="165716"/>
    <lineage>
        <taxon>Eukaryota</taxon>
        <taxon>Viridiplantae</taxon>
        <taxon>Streptophyta</taxon>
        <taxon>Embryophyta</taxon>
        <taxon>Tracheophyta</taxon>
        <taxon>Spermatophyta</taxon>
        <taxon>Magnoliopsida</taxon>
        <taxon>eudicotyledons</taxon>
        <taxon>Gunneridae</taxon>
        <taxon>Pentapetalae</taxon>
        <taxon>asterids</taxon>
        <taxon>Ericales</taxon>
        <taxon>Actinidiaceae</taxon>
        <taxon>Actinidia</taxon>
    </lineage>
</organism>
<feature type="region of interest" description="Disordered" evidence="1">
    <location>
        <begin position="23"/>
        <end position="50"/>
    </location>
</feature>
<evidence type="ECO:0000256" key="1">
    <source>
        <dbReference type="SAM" id="MobiDB-lite"/>
    </source>
</evidence>
<reference evidence="3" key="1">
    <citation type="submission" date="2019-07" db="EMBL/GenBank/DDBJ databases">
        <title>De Novo Assembly of kiwifruit Actinidia rufa.</title>
        <authorList>
            <person name="Sugita-Konishi S."/>
            <person name="Sato K."/>
            <person name="Mori E."/>
            <person name="Abe Y."/>
            <person name="Kisaki G."/>
            <person name="Hamano K."/>
            <person name="Suezawa K."/>
            <person name="Otani M."/>
            <person name="Fukuda T."/>
            <person name="Manabe T."/>
            <person name="Gomi K."/>
            <person name="Tabuchi M."/>
            <person name="Akimitsu K."/>
            <person name="Kataoka I."/>
        </authorList>
    </citation>
    <scope>NUCLEOTIDE SEQUENCE [LARGE SCALE GENOMIC DNA]</scope>
    <source>
        <strain evidence="3">cv. Fuchu</strain>
    </source>
</reference>
<dbReference type="EMBL" id="BJWL01000220">
    <property type="protein sequence ID" value="GFS35022.1"/>
    <property type="molecule type" value="Genomic_DNA"/>
</dbReference>
<feature type="compositionally biased region" description="Polar residues" evidence="1">
    <location>
        <begin position="92"/>
        <end position="104"/>
    </location>
</feature>
<comment type="caution">
    <text evidence="2">The sequence shown here is derived from an EMBL/GenBank/DDBJ whole genome shotgun (WGS) entry which is preliminary data.</text>
</comment>
<feature type="region of interest" description="Disordered" evidence="1">
    <location>
        <begin position="69"/>
        <end position="111"/>
    </location>
</feature>
<proteinExistence type="predicted"/>
<dbReference type="Proteomes" id="UP000585474">
    <property type="component" value="Unassembled WGS sequence"/>
</dbReference>
<evidence type="ECO:0000313" key="3">
    <source>
        <dbReference type="Proteomes" id="UP000585474"/>
    </source>
</evidence>
<keyword evidence="3" id="KW-1185">Reference proteome</keyword>
<protein>
    <submittedName>
        <fullName evidence="2">Uncharacterized protein</fullName>
    </submittedName>
</protein>
<dbReference type="OrthoDB" id="1750974at2759"/>
<dbReference type="AlphaFoldDB" id="A0A7J0DHA1"/>